<proteinExistence type="predicted"/>
<evidence type="ECO:0000256" key="1">
    <source>
        <dbReference type="SAM" id="MobiDB-lite"/>
    </source>
</evidence>
<evidence type="ECO:0000313" key="2">
    <source>
        <dbReference type="EMBL" id="RUP50141.1"/>
    </source>
</evidence>
<protein>
    <submittedName>
        <fullName evidence="2">Uncharacterized protein</fullName>
    </submittedName>
</protein>
<sequence length="107" mass="11458">SPPFIIDKTKELVQICAESKFEVVVPKGSVRSRTTPAKIVVAGLVHTEPPTLYGHPCKGCGGRHGSLSSIKGSIGDSRGPKTTERRPRQKQLGLNTGLVTDNPVWLS</sequence>
<name>A0A433DH05_9FUNG</name>
<evidence type="ECO:0000313" key="3">
    <source>
        <dbReference type="Proteomes" id="UP000268093"/>
    </source>
</evidence>
<reference evidence="2 3" key="1">
    <citation type="journal article" date="2018" name="New Phytol.">
        <title>Phylogenomics of Endogonaceae and evolution of mycorrhizas within Mucoromycota.</title>
        <authorList>
            <person name="Chang Y."/>
            <person name="Desiro A."/>
            <person name="Na H."/>
            <person name="Sandor L."/>
            <person name="Lipzen A."/>
            <person name="Clum A."/>
            <person name="Barry K."/>
            <person name="Grigoriev I.V."/>
            <person name="Martin F.M."/>
            <person name="Stajich J.E."/>
            <person name="Smith M.E."/>
            <person name="Bonito G."/>
            <person name="Spatafora J.W."/>
        </authorList>
    </citation>
    <scope>NUCLEOTIDE SEQUENCE [LARGE SCALE GENOMIC DNA]</scope>
    <source>
        <strain evidence="2 3">GMNB39</strain>
    </source>
</reference>
<feature type="non-terminal residue" evidence="2">
    <location>
        <position position="1"/>
    </location>
</feature>
<keyword evidence="3" id="KW-1185">Reference proteome</keyword>
<feature type="region of interest" description="Disordered" evidence="1">
    <location>
        <begin position="68"/>
        <end position="107"/>
    </location>
</feature>
<comment type="caution">
    <text evidence="2">The sequence shown here is derived from an EMBL/GenBank/DDBJ whole genome shotgun (WGS) entry which is preliminary data.</text>
</comment>
<gene>
    <name evidence="2" type="ORF">BC936DRAFT_140192</name>
</gene>
<organism evidence="2 3">
    <name type="scientific">Jimgerdemannia flammicorona</name>
    <dbReference type="NCBI Taxonomy" id="994334"/>
    <lineage>
        <taxon>Eukaryota</taxon>
        <taxon>Fungi</taxon>
        <taxon>Fungi incertae sedis</taxon>
        <taxon>Mucoromycota</taxon>
        <taxon>Mucoromycotina</taxon>
        <taxon>Endogonomycetes</taxon>
        <taxon>Endogonales</taxon>
        <taxon>Endogonaceae</taxon>
        <taxon>Jimgerdemannia</taxon>
    </lineage>
</organism>
<dbReference type="AlphaFoldDB" id="A0A433DH05"/>
<dbReference type="Proteomes" id="UP000268093">
    <property type="component" value="Unassembled WGS sequence"/>
</dbReference>
<dbReference type="EMBL" id="RBNI01001658">
    <property type="protein sequence ID" value="RUP50141.1"/>
    <property type="molecule type" value="Genomic_DNA"/>
</dbReference>
<accession>A0A433DH05</accession>